<proteinExistence type="predicted"/>
<evidence type="ECO:0000256" key="2">
    <source>
        <dbReference type="ARBA" id="ARBA00022691"/>
    </source>
</evidence>
<evidence type="ECO:0000313" key="5">
    <source>
        <dbReference type="Proteomes" id="UP000240418"/>
    </source>
</evidence>
<dbReference type="PANTHER" id="PTHR47739">
    <property type="entry name" value="TRNA1(VAL) (ADENINE(37)-N6)-METHYLTRANSFERASE"/>
    <property type="match status" value="1"/>
</dbReference>
<dbReference type="GO" id="GO:0032259">
    <property type="term" value="P:methylation"/>
    <property type="evidence" value="ECO:0007669"/>
    <property type="project" value="UniProtKB-KW"/>
</dbReference>
<evidence type="ECO:0000256" key="1">
    <source>
        <dbReference type="ARBA" id="ARBA00022603"/>
    </source>
</evidence>
<dbReference type="CDD" id="cd02440">
    <property type="entry name" value="AdoMet_MTases"/>
    <property type="match status" value="1"/>
</dbReference>
<protein>
    <submittedName>
        <fullName evidence="4">tRNA1(Val) A37 N6-methylase TrmN6</fullName>
    </submittedName>
</protein>
<dbReference type="OrthoDB" id="5489421at2"/>
<dbReference type="PANTHER" id="PTHR47739:SF1">
    <property type="entry name" value="TRNA1(VAL) (ADENINE(37)-N6)-METHYLTRANSFERASE"/>
    <property type="match status" value="1"/>
</dbReference>
<evidence type="ECO:0000259" key="3">
    <source>
        <dbReference type="Pfam" id="PF05175"/>
    </source>
</evidence>
<evidence type="ECO:0000313" key="4">
    <source>
        <dbReference type="EMBL" id="PSL20940.1"/>
    </source>
</evidence>
<reference evidence="4 5" key="1">
    <citation type="submission" date="2018-03" db="EMBL/GenBank/DDBJ databases">
        <title>Genomic Encyclopedia of Archaeal and Bacterial Type Strains, Phase II (KMG-II): from individual species to whole genera.</title>
        <authorList>
            <person name="Goeker M."/>
        </authorList>
    </citation>
    <scope>NUCLEOTIDE SEQUENCE [LARGE SCALE GENOMIC DNA]</scope>
    <source>
        <strain evidence="4 5">DSM 100673</strain>
    </source>
</reference>
<dbReference type="Gene3D" id="3.40.50.150">
    <property type="entry name" value="Vaccinia Virus protein VP39"/>
    <property type="match status" value="1"/>
</dbReference>
<name>A0A2P8FH09_9RHOB</name>
<keyword evidence="5" id="KW-1185">Reference proteome</keyword>
<dbReference type="AlphaFoldDB" id="A0A2P8FH09"/>
<organism evidence="4 5">
    <name type="scientific">Shimia abyssi</name>
    <dbReference type="NCBI Taxonomy" id="1662395"/>
    <lineage>
        <taxon>Bacteria</taxon>
        <taxon>Pseudomonadati</taxon>
        <taxon>Pseudomonadota</taxon>
        <taxon>Alphaproteobacteria</taxon>
        <taxon>Rhodobacterales</taxon>
        <taxon>Roseobacteraceae</taxon>
    </lineage>
</organism>
<dbReference type="GO" id="GO:0008168">
    <property type="term" value="F:methyltransferase activity"/>
    <property type="evidence" value="ECO:0007669"/>
    <property type="project" value="UniProtKB-KW"/>
</dbReference>
<dbReference type="EMBL" id="PYGJ01000002">
    <property type="protein sequence ID" value="PSL20940.1"/>
    <property type="molecule type" value="Genomic_DNA"/>
</dbReference>
<dbReference type="InterPro" id="IPR029063">
    <property type="entry name" value="SAM-dependent_MTases_sf"/>
</dbReference>
<dbReference type="InterPro" id="IPR007848">
    <property type="entry name" value="Small_mtfrase_dom"/>
</dbReference>
<dbReference type="RefSeq" id="WP_106607156.1">
    <property type="nucleotide sequence ID" value="NZ_PYGJ01000002.1"/>
</dbReference>
<dbReference type="SUPFAM" id="SSF53335">
    <property type="entry name" value="S-adenosyl-L-methionine-dependent methyltransferases"/>
    <property type="match status" value="1"/>
</dbReference>
<keyword evidence="1 4" id="KW-0808">Transferase</keyword>
<keyword evidence="2" id="KW-0949">S-adenosyl-L-methionine</keyword>
<gene>
    <name evidence="4" type="ORF">CLV88_10259</name>
</gene>
<feature type="domain" description="Methyltransferase small" evidence="3">
    <location>
        <begin position="32"/>
        <end position="128"/>
    </location>
</feature>
<dbReference type="InterPro" id="IPR050210">
    <property type="entry name" value="tRNA_Adenine-N(6)_MTase"/>
</dbReference>
<comment type="caution">
    <text evidence="4">The sequence shown here is derived from an EMBL/GenBank/DDBJ whole genome shotgun (WGS) entry which is preliminary data.</text>
</comment>
<dbReference type="Proteomes" id="UP000240418">
    <property type="component" value="Unassembled WGS sequence"/>
</dbReference>
<dbReference type="Pfam" id="PF05175">
    <property type="entry name" value="MTS"/>
    <property type="match status" value="1"/>
</dbReference>
<keyword evidence="1 4" id="KW-0489">Methyltransferase</keyword>
<accession>A0A2P8FH09</accession>
<sequence length="250" mass="26450">MSVKTTENGYLDGRLRISQPQRGYRAGVDPVLLAASVTAKTGERVLELGCGVGTAMFCLAARVPGVVLTGVELQPDYAALAELNAECNGIAARIAVADLAALPGALRQESFDHVMANPPYFDRAASTAAANAGREVAMGEATPLDKWVEVAAKRLAPKGYATFIHRAERLPDLLASISGRLGSVEVLPLQAREGREAGLVLVRGRKGGRAAFRLHSGVVMHDGATHAADQESYRPEIRAVLREGAELSWG</sequence>